<evidence type="ECO:0000256" key="4">
    <source>
        <dbReference type="ARBA" id="ARBA00022840"/>
    </source>
</evidence>
<protein>
    <submittedName>
        <fullName evidence="10">Phospholipid-transporting ATPase ABCA1</fullName>
    </submittedName>
</protein>
<keyword evidence="11" id="KW-1185">Reference proteome</keyword>
<feature type="transmembrane region" description="Helical" evidence="8">
    <location>
        <begin position="1495"/>
        <end position="1516"/>
    </location>
</feature>
<dbReference type="Pfam" id="PF23321">
    <property type="entry name" value="R1_ABCA1"/>
    <property type="match status" value="1"/>
</dbReference>
<evidence type="ECO:0000256" key="5">
    <source>
        <dbReference type="ARBA" id="ARBA00022989"/>
    </source>
</evidence>
<dbReference type="GO" id="GO:0140359">
    <property type="term" value="F:ABC-type transporter activity"/>
    <property type="evidence" value="ECO:0007669"/>
    <property type="project" value="InterPro"/>
</dbReference>
<dbReference type="CDD" id="cd03263">
    <property type="entry name" value="ABC_subfamily_A"/>
    <property type="match status" value="2"/>
</dbReference>
<feature type="compositionally biased region" description="Polar residues" evidence="7">
    <location>
        <begin position="1230"/>
        <end position="1253"/>
    </location>
</feature>
<dbReference type="GO" id="GO:0005524">
    <property type="term" value="F:ATP binding"/>
    <property type="evidence" value="ECO:0007669"/>
    <property type="project" value="UniProtKB-KW"/>
</dbReference>
<dbReference type="Gene3D" id="3.40.50.300">
    <property type="entry name" value="P-loop containing nucleotide triphosphate hydrolases"/>
    <property type="match status" value="2"/>
</dbReference>
<dbReference type="PANTHER" id="PTHR19229:SF185">
    <property type="entry name" value="ABC TRANSPORTER DOMAIN-CONTAINING PROTEIN"/>
    <property type="match status" value="1"/>
</dbReference>
<organism evidence="10 11">
    <name type="scientific">Trichonephila clavata</name>
    <name type="common">Joro spider</name>
    <name type="synonym">Nephila clavata</name>
    <dbReference type="NCBI Taxonomy" id="2740835"/>
    <lineage>
        <taxon>Eukaryota</taxon>
        <taxon>Metazoa</taxon>
        <taxon>Ecdysozoa</taxon>
        <taxon>Arthropoda</taxon>
        <taxon>Chelicerata</taxon>
        <taxon>Arachnida</taxon>
        <taxon>Araneae</taxon>
        <taxon>Araneomorphae</taxon>
        <taxon>Entelegynae</taxon>
        <taxon>Araneoidea</taxon>
        <taxon>Nephilidae</taxon>
        <taxon>Trichonephila</taxon>
    </lineage>
</organism>
<evidence type="ECO:0000256" key="2">
    <source>
        <dbReference type="ARBA" id="ARBA00022692"/>
    </source>
</evidence>
<keyword evidence="4" id="KW-0067">ATP-binding</keyword>
<keyword evidence="5 8" id="KW-1133">Transmembrane helix</keyword>
<feature type="transmembrane region" description="Helical" evidence="8">
    <location>
        <begin position="1859"/>
        <end position="1878"/>
    </location>
</feature>
<dbReference type="FunFam" id="3.40.50.300:FF:000264">
    <property type="entry name" value="ATP-binding cassette, sub-family A (ABC1), member 1"/>
    <property type="match status" value="1"/>
</dbReference>
<reference evidence="10" key="1">
    <citation type="submission" date="2020-07" db="EMBL/GenBank/DDBJ databases">
        <title>Multicomponent nature underlies the extraordinary mechanical properties of spider dragline silk.</title>
        <authorList>
            <person name="Kono N."/>
            <person name="Nakamura H."/>
            <person name="Mori M."/>
            <person name="Yoshida Y."/>
            <person name="Ohtoshi R."/>
            <person name="Malay A.D."/>
            <person name="Moran D.A.P."/>
            <person name="Tomita M."/>
            <person name="Numata K."/>
            <person name="Arakawa K."/>
        </authorList>
    </citation>
    <scope>NUCLEOTIDE SEQUENCE</scope>
</reference>
<dbReference type="GO" id="GO:0005319">
    <property type="term" value="F:lipid transporter activity"/>
    <property type="evidence" value="ECO:0007669"/>
    <property type="project" value="TreeGrafter"/>
</dbReference>
<dbReference type="InterPro" id="IPR017871">
    <property type="entry name" value="ABC_transporter-like_CS"/>
</dbReference>
<evidence type="ECO:0000313" key="11">
    <source>
        <dbReference type="Proteomes" id="UP000887116"/>
    </source>
</evidence>
<dbReference type="GO" id="GO:0016887">
    <property type="term" value="F:ATP hydrolysis activity"/>
    <property type="evidence" value="ECO:0007669"/>
    <property type="project" value="InterPro"/>
</dbReference>
<proteinExistence type="predicted"/>
<dbReference type="InterPro" id="IPR003593">
    <property type="entry name" value="AAA+_ATPase"/>
</dbReference>
<dbReference type="Pfam" id="PF12698">
    <property type="entry name" value="ABC2_membrane_3"/>
    <property type="match status" value="2"/>
</dbReference>
<feature type="domain" description="ABC transporter" evidence="9">
    <location>
        <begin position="990"/>
        <end position="1220"/>
    </location>
</feature>
<name>A0A8X6EZE9_TRICU</name>
<dbReference type="InterPro" id="IPR056264">
    <property type="entry name" value="R2_ABCA1-4-like"/>
</dbReference>
<dbReference type="InterPro" id="IPR003439">
    <property type="entry name" value="ABC_transporter-like_ATP-bd"/>
</dbReference>
<feature type="transmembrane region" description="Helical" evidence="8">
    <location>
        <begin position="729"/>
        <end position="749"/>
    </location>
</feature>
<feature type="transmembrane region" description="Helical" evidence="8">
    <location>
        <begin position="1977"/>
        <end position="1994"/>
    </location>
</feature>
<feature type="transmembrane region" description="Helical" evidence="8">
    <location>
        <begin position="1890"/>
        <end position="1912"/>
    </location>
</feature>
<evidence type="ECO:0000256" key="1">
    <source>
        <dbReference type="ARBA" id="ARBA00004141"/>
    </source>
</evidence>
<evidence type="ECO:0000256" key="7">
    <source>
        <dbReference type="SAM" id="MobiDB-lite"/>
    </source>
</evidence>
<feature type="transmembrane region" description="Helical" evidence="8">
    <location>
        <begin position="910"/>
        <end position="931"/>
    </location>
</feature>
<feature type="transmembrane region" description="Helical" evidence="8">
    <location>
        <begin position="769"/>
        <end position="795"/>
    </location>
</feature>
<comment type="caution">
    <text evidence="10">The sequence shown here is derived from an EMBL/GenBank/DDBJ whole genome shotgun (WGS) entry which is preliminary data.</text>
</comment>
<evidence type="ECO:0000256" key="8">
    <source>
        <dbReference type="SAM" id="Phobius"/>
    </source>
</evidence>
<dbReference type="PROSITE" id="PS00211">
    <property type="entry name" value="ABC_TRANSPORTER_1"/>
    <property type="match status" value="1"/>
</dbReference>
<dbReference type="InterPro" id="IPR013525">
    <property type="entry name" value="ABC2_TM"/>
</dbReference>
<feature type="compositionally biased region" description="Polar residues" evidence="7">
    <location>
        <begin position="1272"/>
        <end position="1285"/>
    </location>
</feature>
<feature type="domain" description="ABC transporter" evidence="9">
    <location>
        <begin position="2036"/>
        <end position="2268"/>
    </location>
</feature>
<sequence>MRVTQLEKKSLIIFRSSSQEKLGLFCSFLSFVNYAPALLDLHLELPIVNKGTIKKDKMGFWNQLYLLLWKNFTLHKRQKVRLVVEVVWPLSLFLILMWVRSKGLKFAAHQCYFDEKAMPSAGIIPFLQNSICTFNNTCYPTAINEDARDSLIGFNSSLLINFFEELEETFGNHLTKDVKKSIDRSLKDFESINHFIKKLTDPEVPIYGNLDVGSLLKSKSGFRRSLRQKNIKLSRQAYDVLTSSNISFAGIQKIFDRGRQGLGDYLCESKGLDHLIETPPSKQDVLFDELCAFNSAKMRKFSLEAAKHLNYVELLNQLSDVNLNNTGKSLHINEWQHIMSASGSIFGDLKNLNSLLNIISNFNSTWQKIVDVFDSDDENRTSHLIQLFTCGRNMSSLFDQDRQGPARHFEELRQQMKNEREVFVKNDDFKYVYDNTTTVKCNNLFRTLEQNQLTRMLWSQMKPFVRGKIIYSPNSKAAEKLMARVNLTFSPLVDAVELSTQWLDHWSIHVTDALANSSEHLKVLDELLKPENFPFQEILAELLTNTTISENSNETVIDLLHTISEITRTLLYNSTNFLERVNVVVAEVRDYLQCFEMNRFVAFENEKTVELKGMELIKDNKLWAGVVFTNLDNKDQLPHYIQYKIRMAASKVDSTKRVEDRFHTPGPRRRPGIDLKYITYGFAYLQDMIEHAIIREQTGRSSDTGVYLQQFPYPCYIFDQFIMALSRTFPLFMVLSWVYSSSMIIKSIVYEKEHRLKEVMKVMGLNNGVLWLAWFIKSILSMTASCFLLMIVLVYGNVMENSNPGVIFVFLLCYCVSTIMLSFLFSTIFSRANLAAAAGGMLFFLIYIPYPFLVMWEDRMSFFKKTAASLSSNVAFGFGCSYISHYEEEGVGAQWSNIATSPIPGDNYSMLQVMFMMLFDGVIYGILTWYIEAVFPGQYGVPKPWYFFLTKSYWCGSSEGSSRFIDIEATFDQGRRQDFEDEPQDLKLGVSIHHLTKVYSNKKLAVDDLSLNFYEGQITSFLGHNGAGKTTTISILTGMFPPTSGTAKIYGYDIRSDMDSIRRSLGTCPQHNVLFDELTVLEHLWFYARLKGADDKDVLEEANEMIKDMNLKPKTNELSKNLSGGMQRKLSIGIAFVGGSQTVILDEPTAGVDPYARRSIWELLLKYKAGRTVILTTHHMDEADLLGDRIAVIANGKLRCCGSSLFLKTRFGNGYYLTLVKSSDYSSLISHDQRNSRGSSSTMKDNSTKGSSEITDEGVADMSTMDSKSDLSENNVLSENGANSASNSPWGGLCLISQVTRFIHTYVADARLVEDVGSEVSYLIPFSSQRSGELQRLFKALDMSLDELHISSYGISDTTLEEVFLKVTGAAGTVADTESNHTHSPEDDIVDDGDKDKNRWFSLRNTLMRLKLHSIARFFGKDVSGKNMHTNSVEESAVRESLTGGTGRDNIQHVDLPPFPELSDKRISGAKLIQRQMVAFHLRRLHHSRRNIKGLFCEIVLPAGFICLALVLALFIPPLVEEPPLELQPWIYGPPNNIFFSNEDPQSTLAQKYVDSLLSPEGMGTRCVKGHPLEGLSCEPLNYNRSFLMDNGEEDLSYLEPCPCTIGTQICPANALGAPPPHVAISNVDIVYNMTGRNISDWLIKTRKMFYKQRYGGFTFGLKNPLSSLNFTFIHYMVKRFAGRILPKDQLLQIHNKVIDLEDKLRSIEVFDNVKVWFNNKGWASSVAYMNAVNNLILRSHLPPGANSSYYGISVINHPMNFTQDQLKDEVLERKGLGLMHAVCLIFAMSFVSASFVMFLIEDKISGSKHLQFVSGVKPVTYWIGTYTWDLLNYMIPFCLCILIFYVFGEDAYVSIDNIVGFVLLLFLYGWASIPLMYPTTYLFKVPSSAFVALACLNVFIGIVTTLSTYILELFTDQELQDIAGILKQVYLIFPHYCLGRGLMDLFTNQLAYETLAKFGISMFRNPLSWDFLGKNLLYLALQGIIYFSLTLLIEYKFFIRKRNYPILPSVSEVEDDDVAMERSKVLGGHCDSAVLRTENLTKVYKPGQYPAVNQLCIAVKPGECFGLLGMNGAGKTTTFKMLTGNTPITSGNAFIAGHSIKTDIDNARQSIGYCPQFDALDSHLTGYEHLEFYARLRGIPEKHVRKVAVWGIRKLGLLPHGHRCAGTYSGGNKRKLSTAIALVGNPSVVFLDEPTTGMDPKARRFLWNCIIDIVKEGRSVILTSHSMEECEALCTRLAIMVNGQFRCLGSIQHLKNKYGNGYTLTLRVANAPSAMEEVRRFIESTFGNSASLQEQHLNQMEYQLAPSLSLALVFQELEQARDRLSIEDYSVSQTTLDQVFISFAKMQADVTEGVPTQSIAHQIVRNKRGKRMKGGSENGAAVPGDIELLVRHSYVSGTNQSPAHML</sequence>
<gene>
    <name evidence="10" type="primary">Abca1</name>
    <name evidence="10" type="ORF">TNCT_174081</name>
</gene>
<evidence type="ECO:0000256" key="6">
    <source>
        <dbReference type="ARBA" id="ARBA00023136"/>
    </source>
</evidence>
<dbReference type="SUPFAM" id="SSF52540">
    <property type="entry name" value="P-loop containing nucleoside triphosphate hydrolases"/>
    <property type="match status" value="2"/>
</dbReference>
<evidence type="ECO:0000313" key="10">
    <source>
        <dbReference type="EMBL" id="GFQ66775.1"/>
    </source>
</evidence>
<dbReference type="PROSITE" id="PS50893">
    <property type="entry name" value="ABC_TRANSPORTER_2"/>
    <property type="match status" value="2"/>
</dbReference>
<evidence type="ECO:0000259" key="9">
    <source>
        <dbReference type="PROSITE" id="PS50893"/>
    </source>
</evidence>
<dbReference type="PANTHER" id="PTHR19229">
    <property type="entry name" value="ATP-BINDING CASSETTE TRANSPORTER SUBFAMILY A ABCA"/>
    <property type="match status" value="1"/>
</dbReference>
<accession>A0A8X6EZE9</accession>
<dbReference type="InterPro" id="IPR026082">
    <property type="entry name" value="ABCA"/>
</dbReference>
<dbReference type="Proteomes" id="UP000887116">
    <property type="component" value="Unassembled WGS sequence"/>
</dbReference>
<dbReference type="EMBL" id="BMAO01000419">
    <property type="protein sequence ID" value="GFQ66775.1"/>
    <property type="molecule type" value="Genomic_DNA"/>
</dbReference>
<dbReference type="FunFam" id="3.40.50.300:FF:000327">
    <property type="entry name" value="ATP-binding cassette sub-family A member 3"/>
    <property type="match status" value="1"/>
</dbReference>
<evidence type="ECO:0000256" key="3">
    <source>
        <dbReference type="ARBA" id="ARBA00022741"/>
    </source>
</evidence>
<comment type="subcellular location">
    <subcellularLocation>
        <location evidence="1">Membrane</location>
        <topology evidence="1">Multi-pass membrane protein</topology>
    </subcellularLocation>
</comment>
<keyword evidence="6 8" id="KW-0472">Membrane</keyword>
<feature type="transmembrane region" description="Helical" evidence="8">
    <location>
        <begin position="1822"/>
        <end position="1847"/>
    </location>
</feature>
<keyword evidence="3" id="KW-0547">Nucleotide-binding</keyword>
<feature type="transmembrane region" description="Helical" evidence="8">
    <location>
        <begin position="807"/>
        <end position="825"/>
    </location>
</feature>
<dbReference type="GO" id="GO:0016020">
    <property type="term" value="C:membrane"/>
    <property type="evidence" value="ECO:0007669"/>
    <property type="project" value="UniProtKB-SubCell"/>
</dbReference>
<feature type="transmembrane region" description="Helical" evidence="8">
    <location>
        <begin position="832"/>
        <end position="850"/>
    </location>
</feature>
<feature type="transmembrane region" description="Helical" evidence="8">
    <location>
        <begin position="1779"/>
        <end position="1801"/>
    </location>
</feature>
<dbReference type="OrthoDB" id="6512918at2759"/>
<feature type="region of interest" description="Disordered" evidence="7">
    <location>
        <begin position="1230"/>
        <end position="1285"/>
    </location>
</feature>
<dbReference type="Pfam" id="PF00005">
    <property type="entry name" value="ABC_tran"/>
    <property type="match status" value="2"/>
</dbReference>
<dbReference type="InterPro" id="IPR027417">
    <property type="entry name" value="P-loop_NTPase"/>
</dbReference>
<feature type="transmembrane region" description="Helical" evidence="8">
    <location>
        <begin position="80"/>
        <end position="99"/>
    </location>
</feature>
<dbReference type="SMART" id="SM00382">
    <property type="entry name" value="AAA"/>
    <property type="match status" value="2"/>
</dbReference>
<keyword evidence="2 8" id="KW-0812">Transmembrane</keyword>